<evidence type="ECO:0000313" key="3">
    <source>
        <dbReference type="EMBL" id="WJW67419.1"/>
    </source>
</evidence>
<feature type="domain" description="YkoP-like" evidence="1">
    <location>
        <begin position="39"/>
        <end position="144"/>
    </location>
</feature>
<organism evidence="2 4">
    <name type="scientific">Candidatus Chlorohelix allophototropha</name>
    <dbReference type="NCBI Taxonomy" id="3003348"/>
    <lineage>
        <taxon>Bacteria</taxon>
        <taxon>Bacillati</taxon>
        <taxon>Chloroflexota</taxon>
        <taxon>Chloroflexia</taxon>
        <taxon>Candidatus Chloroheliales</taxon>
        <taxon>Candidatus Chloroheliaceae</taxon>
        <taxon>Candidatus Chlorohelix</taxon>
    </lineage>
</organism>
<reference evidence="2 4" key="1">
    <citation type="submission" date="2020-06" db="EMBL/GenBank/DDBJ databases">
        <title>Anoxygenic phototrophic Chloroflexota member uses a Type I reaction center.</title>
        <authorList>
            <person name="Tsuji J.M."/>
            <person name="Shaw N.A."/>
            <person name="Nagashima S."/>
            <person name="Venkiteswaran J."/>
            <person name="Schiff S.L."/>
            <person name="Hanada S."/>
            <person name="Tank M."/>
            <person name="Neufeld J.D."/>
        </authorList>
    </citation>
    <scope>NUCLEOTIDE SEQUENCE [LARGE SCALE GENOMIC DNA]</scope>
    <source>
        <strain evidence="2">L227-S17</strain>
    </source>
</reference>
<dbReference type="Proteomes" id="UP001431572">
    <property type="component" value="Chromosome 1"/>
</dbReference>
<sequence length="207" mass="24515">MSENLMKIWRRLWLELVIAFDFVRGFFEPFMAYRIGYLVIVKRRYRRPWTTTLKDGTTLRRGDKIIRLHMKLFMPRFRGADNDLSYSRYLYRLLAPEMPNLAALLRVDPAWSDFKAIMGQSHVVGKYTEKLGFETRAIPDWWIVVVDLLGRGAMLLTDPTPRCLLKILKPHGVRKPRETWIGCSTLVALHNDTQVEPPRLRRLFKYF</sequence>
<dbReference type="AlphaFoldDB" id="A0A8T7M2T1"/>
<evidence type="ECO:0000313" key="4">
    <source>
        <dbReference type="Proteomes" id="UP000521676"/>
    </source>
</evidence>
<keyword evidence="5" id="KW-1185">Reference proteome</keyword>
<dbReference type="Pfam" id="PF22790">
    <property type="entry name" value="YkoP"/>
    <property type="match status" value="1"/>
</dbReference>
<dbReference type="EMBL" id="CP128399">
    <property type="protein sequence ID" value="WJW67419.1"/>
    <property type="molecule type" value="Genomic_DNA"/>
</dbReference>
<evidence type="ECO:0000259" key="1">
    <source>
        <dbReference type="Pfam" id="PF22790"/>
    </source>
</evidence>
<protein>
    <recommendedName>
        <fullName evidence="1">YkoP-like domain-containing protein</fullName>
    </recommendedName>
</protein>
<evidence type="ECO:0000313" key="5">
    <source>
        <dbReference type="Proteomes" id="UP001431572"/>
    </source>
</evidence>
<evidence type="ECO:0000313" key="2">
    <source>
        <dbReference type="EMBL" id="NWJ45546.1"/>
    </source>
</evidence>
<accession>A0A8T7M2T1</accession>
<reference evidence="3" key="2">
    <citation type="journal article" date="2024" name="Nature">
        <title>Anoxygenic phototroph of the Chloroflexota uses a type I reaction centre.</title>
        <authorList>
            <person name="Tsuji J.M."/>
            <person name="Shaw N.A."/>
            <person name="Nagashima S."/>
            <person name="Venkiteswaran J.J."/>
            <person name="Schiff S.L."/>
            <person name="Watanabe T."/>
            <person name="Fukui M."/>
            <person name="Hanada S."/>
            <person name="Tank M."/>
            <person name="Neufeld J.D."/>
        </authorList>
    </citation>
    <scope>NUCLEOTIDE SEQUENCE</scope>
    <source>
        <strain evidence="3">L227-S17</strain>
    </source>
</reference>
<dbReference type="Proteomes" id="UP000521676">
    <property type="component" value="Unassembled WGS sequence"/>
</dbReference>
<name>A0A8T7M2T1_9CHLR</name>
<dbReference type="RefSeq" id="WP_341469312.1">
    <property type="nucleotide sequence ID" value="NZ_CP128399.1"/>
</dbReference>
<dbReference type="InterPro" id="IPR054467">
    <property type="entry name" value="YkoP-like_dom"/>
</dbReference>
<proteinExistence type="predicted"/>
<dbReference type="EMBL" id="JACATZ010000001">
    <property type="protein sequence ID" value="NWJ45546.1"/>
    <property type="molecule type" value="Genomic_DNA"/>
</dbReference>
<gene>
    <name evidence="2" type="ORF">HXX08_06685</name>
    <name evidence="3" type="ORF">OZ401_000685</name>
</gene>